<keyword evidence="1" id="KW-0472">Membrane</keyword>
<dbReference type="RefSeq" id="WP_015641231.1">
    <property type="nucleotide sequence ID" value="NC_021219.1"/>
</dbReference>
<reference evidence="2 3" key="1">
    <citation type="journal article" date="2013" name="Nat. Biotechnol.">
        <title>Genome sequences of rare, uncultured bacteria obtained by differential coverage binning of multiple metagenomes.</title>
        <authorList>
            <person name="Albertsen M."/>
            <person name="Hugenholtz P."/>
            <person name="Skarshewski A."/>
            <person name="Nielsen K.L."/>
            <person name="Tyson G.W."/>
            <person name="Nielsen P.H."/>
        </authorList>
    </citation>
    <scope>NUCLEOTIDE SEQUENCE [LARGE SCALE GENOMIC DNA]</scope>
    <source>
        <strain evidence="2">TM71</strain>
    </source>
</reference>
<feature type="transmembrane region" description="Helical" evidence="1">
    <location>
        <begin position="42"/>
        <end position="70"/>
    </location>
</feature>
<proteinExistence type="predicted"/>
<name>R4PUH0_9BACT</name>
<dbReference type="AlphaFoldDB" id="R4PUH0"/>
<evidence type="ECO:0000313" key="2">
    <source>
        <dbReference type="EMBL" id="AGL61780.1"/>
    </source>
</evidence>
<keyword evidence="3" id="KW-1185">Reference proteome</keyword>
<dbReference type="OrthoDB" id="9797367at2"/>
<protein>
    <submittedName>
        <fullName evidence="2">Uncharacterized protein</fullName>
    </submittedName>
</protein>
<dbReference type="Proteomes" id="UP000013893">
    <property type="component" value="Chromosome"/>
</dbReference>
<keyword evidence="1" id="KW-1133">Transmembrane helix</keyword>
<dbReference type="STRING" id="1332188.L336_0069"/>
<gene>
    <name evidence="2" type="ORF">L336_0069</name>
</gene>
<dbReference type="KEGG" id="saal:L336_0069"/>
<dbReference type="EMBL" id="CP005957">
    <property type="protein sequence ID" value="AGL61780.1"/>
    <property type="molecule type" value="Genomic_DNA"/>
</dbReference>
<keyword evidence="1" id="KW-0812">Transmembrane</keyword>
<dbReference type="Pfam" id="PF18910">
    <property type="entry name" value="DUF5665"/>
    <property type="match status" value="1"/>
</dbReference>
<evidence type="ECO:0000256" key="1">
    <source>
        <dbReference type="SAM" id="Phobius"/>
    </source>
</evidence>
<organism evidence="2 3">
    <name type="scientific">Candidatus Saccharimonas aalborgensis</name>
    <dbReference type="NCBI Taxonomy" id="1332188"/>
    <lineage>
        <taxon>Bacteria</taxon>
        <taxon>Candidatus Saccharimonadota</taxon>
        <taxon>Candidatus Saccharimonadia</taxon>
        <taxon>Candidatus Saccharimonadales</taxon>
        <taxon>Candidatus Saccharimonadaceae</taxon>
        <taxon>Candidatus Saccharimonas</taxon>
    </lineage>
</organism>
<evidence type="ECO:0000313" key="3">
    <source>
        <dbReference type="Proteomes" id="UP000013893"/>
    </source>
</evidence>
<sequence length="91" mass="10377">MAEKKQPKQPRAADERDARQAVIEDLFNDFNRNRFSVYKINFIRGVFFGFGSFLGATLLVALFVSILTLLSGWVPPIGDFLDKIVRLLTQK</sequence>
<dbReference type="HOGENOM" id="CLU_2315105_0_0_0"/>
<dbReference type="InterPro" id="IPR043723">
    <property type="entry name" value="DUF5665"/>
</dbReference>
<accession>R4PUH0</accession>